<gene>
    <name evidence="8" type="ORF">RI543_003028</name>
</gene>
<keyword evidence="5" id="KW-0862">Zinc</keyword>
<feature type="binding site" evidence="5">
    <location>
        <position position="287"/>
    </location>
    <ligand>
        <name>Zn(2+)</name>
        <dbReference type="ChEBI" id="CHEBI:29105"/>
    </ligand>
</feature>
<dbReference type="Gene3D" id="3.30.1600.10">
    <property type="entry name" value="SIR2/SIRT2 'Small Domain"/>
    <property type="match status" value="1"/>
</dbReference>
<protein>
    <recommendedName>
        <fullName evidence="7">Deacetylase sirtuin-type domain-containing protein</fullName>
    </recommendedName>
</protein>
<feature type="binding site" evidence="5">
    <location>
        <position position="262"/>
    </location>
    <ligand>
        <name>Zn(2+)</name>
        <dbReference type="ChEBI" id="CHEBI:29105"/>
    </ligand>
</feature>
<dbReference type="InterPro" id="IPR029035">
    <property type="entry name" value="DHS-like_NAD/FAD-binding_dom"/>
</dbReference>
<organism evidence="8 9">
    <name type="scientific">Arxiozyma heterogenica</name>
    <dbReference type="NCBI Taxonomy" id="278026"/>
    <lineage>
        <taxon>Eukaryota</taxon>
        <taxon>Fungi</taxon>
        <taxon>Dikarya</taxon>
        <taxon>Ascomycota</taxon>
        <taxon>Saccharomycotina</taxon>
        <taxon>Saccharomycetes</taxon>
        <taxon>Saccharomycetales</taxon>
        <taxon>Saccharomycetaceae</taxon>
        <taxon>Arxiozyma</taxon>
    </lineage>
</organism>
<dbReference type="InterPro" id="IPR026591">
    <property type="entry name" value="Sirtuin_cat_small_dom_sf"/>
</dbReference>
<comment type="similarity">
    <text evidence="1">Belongs to the sirtuin family. Class I subfamily.</text>
</comment>
<accession>A0AAN7WSJ3</accession>
<evidence type="ECO:0000256" key="6">
    <source>
        <dbReference type="SAM" id="Coils"/>
    </source>
</evidence>
<dbReference type="GO" id="GO:0046872">
    <property type="term" value="F:metal ion binding"/>
    <property type="evidence" value="ECO:0007669"/>
    <property type="project" value="UniProtKB-KW"/>
</dbReference>
<evidence type="ECO:0000256" key="4">
    <source>
        <dbReference type="ARBA" id="ARBA00023027"/>
    </source>
</evidence>
<dbReference type="SUPFAM" id="SSF52467">
    <property type="entry name" value="DHS-like NAD/FAD-binding domain"/>
    <property type="match status" value="1"/>
</dbReference>
<evidence type="ECO:0000256" key="1">
    <source>
        <dbReference type="ARBA" id="ARBA00006924"/>
    </source>
</evidence>
<dbReference type="CDD" id="cd01407">
    <property type="entry name" value="SIR2-fam"/>
    <property type="match status" value="1"/>
</dbReference>
<proteinExistence type="inferred from homology"/>
<dbReference type="InterPro" id="IPR050134">
    <property type="entry name" value="NAD-dep_sirtuin_deacylases"/>
</dbReference>
<dbReference type="InterPro" id="IPR003000">
    <property type="entry name" value="Sirtuin"/>
</dbReference>
<keyword evidence="9" id="KW-1185">Reference proteome</keyword>
<keyword evidence="3" id="KW-0808">Transferase</keyword>
<dbReference type="PANTHER" id="PTHR11085">
    <property type="entry name" value="NAD-DEPENDENT PROTEIN DEACYLASE SIRTUIN-5, MITOCHONDRIAL-RELATED"/>
    <property type="match status" value="1"/>
</dbReference>
<keyword evidence="4" id="KW-0520">NAD</keyword>
<evidence type="ECO:0000256" key="3">
    <source>
        <dbReference type="ARBA" id="ARBA00022679"/>
    </source>
</evidence>
<evidence type="ECO:0000256" key="5">
    <source>
        <dbReference type="PROSITE-ProRule" id="PRU00236"/>
    </source>
</evidence>
<dbReference type="PROSITE" id="PS50305">
    <property type="entry name" value="SIRTUIN"/>
    <property type="match status" value="1"/>
</dbReference>
<feature type="binding site" evidence="5">
    <location>
        <position position="265"/>
    </location>
    <ligand>
        <name>Zn(2+)</name>
        <dbReference type="ChEBI" id="CHEBI:29105"/>
    </ligand>
</feature>
<name>A0AAN7WSJ3_9SACH</name>
<dbReference type="GO" id="GO:0070403">
    <property type="term" value="F:NAD+ binding"/>
    <property type="evidence" value="ECO:0007669"/>
    <property type="project" value="InterPro"/>
</dbReference>
<feature type="binding site" evidence="5">
    <location>
        <position position="290"/>
    </location>
    <ligand>
        <name>Zn(2+)</name>
        <dbReference type="ChEBI" id="CHEBI:29105"/>
    </ligand>
</feature>
<comment type="caution">
    <text evidence="8">The sequence shown here is derived from an EMBL/GenBank/DDBJ whole genome shotgun (WGS) entry which is preliminary data.</text>
</comment>
<feature type="active site" description="Proton acceptor" evidence="5">
    <location>
        <position position="254"/>
    </location>
</feature>
<dbReference type="GO" id="GO:0017136">
    <property type="term" value="F:histone deacetylase activity, NAD-dependent"/>
    <property type="evidence" value="ECO:0007669"/>
    <property type="project" value="TreeGrafter"/>
</dbReference>
<keyword evidence="2" id="KW-0678">Repressor</keyword>
<evidence type="ECO:0000313" key="9">
    <source>
        <dbReference type="Proteomes" id="UP001306508"/>
    </source>
</evidence>
<dbReference type="Proteomes" id="UP001306508">
    <property type="component" value="Unassembled WGS sequence"/>
</dbReference>
<evidence type="ECO:0000259" key="7">
    <source>
        <dbReference type="PROSITE" id="PS50305"/>
    </source>
</evidence>
<dbReference type="Gene3D" id="3.40.50.1220">
    <property type="entry name" value="TPP-binding domain"/>
    <property type="match status" value="1"/>
</dbReference>
<dbReference type="EMBL" id="JAWIZZ010000047">
    <property type="protein sequence ID" value="KAK5779143.1"/>
    <property type="molecule type" value="Genomic_DNA"/>
</dbReference>
<evidence type="ECO:0000256" key="2">
    <source>
        <dbReference type="ARBA" id="ARBA00022491"/>
    </source>
</evidence>
<feature type="domain" description="Deacetylase sirtuin-type" evidence="7">
    <location>
        <begin position="74"/>
        <end position="423"/>
    </location>
</feature>
<dbReference type="InterPro" id="IPR026590">
    <property type="entry name" value="Ssirtuin_cat_dom"/>
</dbReference>
<dbReference type="GO" id="GO:0005634">
    <property type="term" value="C:nucleus"/>
    <property type="evidence" value="ECO:0007669"/>
    <property type="project" value="TreeGrafter"/>
</dbReference>
<feature type="coiled-coil region" evidence="6">
    <location>
        <begin position="416"/>
        <end position="443"/>
    </location>
</feature>
<sequence length="503" mass="57426">MSKKIELKGSVSKLLLNSEQRSISFDETELTINKKRQLNIDDTKATRSQSLNGIPKLRKKINLQTEKLVHITELDRNNQCLNDMNKIITKAKRIIVLTGAGISCNAGIPDFRSADGLYNLVREEYPDLNITSGKEMFDISLFRDELKISVWATFMEKLYSSIRSAKPTTTHRFIAHLKNRQKLLRCYTQNIDGLEESLGLETSCKQEHLHLDLDKVMKLSQLNNNNNTDNNMKNFSSGNSFSSTWKSYDVIQLHGDLNSLSCTKCFHVFEWSRSWARTFKRGELPGCPRCESVQLRRTQQGKRLIANTGILRPNIVLYGENHPAGELIGKGINFDMSKGKPDLFIIMGTSLKVDGVKKMVKQISSNVHERGGLVLLINKTKIGDSNWHGIIDYQIQDDCDNWVEYLEDSIPDFFKSQRQIDREKALKREASELKKRKVSMLKKAKEAKTINTPPTTPVRDIIKISEENNINENEILNLKIAKRQLMPTDDTIDNNNAKKVINV</sequence>
<dbReference type="AlphaFoldDB" id="A0AAN7WSJ3"/>
<reference evidence="9" key="1">
    <citation type="submission" date="2023-07" db="EMBL/GenBank/DDBJ databases">
        <title>A draft genome of Kazachstania heterogenica Y-27499.</title>
        <authorList>
            <person name="Donic C."/>
            <person name="Kralova J.S."/>
            <person name="Fidel L."/>
            <person name="Ben-Dor S."/>
            <person name="Jung S."/>
        </authorList>
    </citation>
    <scope>NUCLEOTIDE SEQUENCE [LARGE SCALE GENOMIC DNA]</scope>
    <source>
        <strain evidence="9">Y27499</strain>
    </source>
</reference>
<evidence type="ECO:0000313" key="8">
    <source>
        <dbReference type="EMBL" id="KAK5779143.1"/>
    </source>
</evidence>
<dbReference type="Pfam" id="PF02146">
    <property type="entry name" value="SIR2"/>
    <property type="match status" value="2"/>
</dbReference>
<keyword evidence="5" id="KW-0479">Metal-binding</keyword>
<dbReference type="PANTHER" id="PTHR11085:SF8">
    <property type="entry name" value="NAD-DEPENDENT HISTONE DEACETYLASE HST3"/>
    <property type="match status" value="1"/>
</dbReference>
<keyword evidence="6" id="KW-0175">Coiled coil</keyword>